<proteinExistence type="predicted"/>
<feature type="transmembrane region" description="Helical" evidence="1">
    <location>
        <begin position="129"/>
        <end position="150"/>
    </location>
</feature>
<organism evidence="2 3">
    <name type="scientific">Acanthopleuribacter pedis</name>
    <dbReference type="NCBI Taxonomy" id="442870"/>
    <lineage>
        <taxon>Bacteria</taxon>
        <taxon>Pseudomonadati</taxon>
        <taxon>Acidobacteriota</taxon>
        <taxon>Holophagae</taxon>
        <taxon>Acanthopleuribacterales</taxon>
        <taxon>Acanthopleuribacteraceae</taxon>
        <taxon>Acanthopleuribacter</taxon>
    </lineage>
</organism>
<evidence type="ECO:0000313" key="3">
    <source>
        <dbReference type="Proteomes" id="UP000664417"/>
    </source>
</evidence>
<protein>
    <submittedName>
        <fullName evidence="2">Uncharacterized protein</fullName>
    </submittedName>
</protein>
<dbReference type="RefSeq" id="WP_207856692.1">
    <property type="nucleotide sequence ID" value="NZ_JAFREP010000002.1"/>
</dbReference>
<reference evidence="2" key="1">
    <citation type="submission" date="2021-03" db="EMBL/GenBank/DDBJ databases">
        <authorList>
            <person name="Wang G."/>
        </authorList>
    </citation>
    <scope>NUCLEOTIDE SEQUENCE</scope>
    <source>
        <strain evidence="2">KCTC 12899</strain>
    </source>
</reference>
<keyword evidence="1" id="KW-1133">Transmembrane helix</keyword>
<name>A0A8J7QAW8_9BACT</name>
<keyword evidence="1" id="KW-0812">Transmembrane</keyword>
<keyword evidence="3" id="KW-1185">Reference proteome</keyword>
<feature type="transmembrane region" description="Helical" evidence="1">
    <location>
        <begin position="6"/>
        <end position="24"/>
    </location>
</feature>
<dbReference type="Proteomes" id="UP000664417">
    <property type="component" value="Unassembled WGS sequence"/>
</dbReference>
<sequence length="151" mass="16583">MSFLIPGLAGFFGVLVMTFFLRRARYLHLPESQMVRAIGSLITRNYETSLLPGTLVHMAMGTLFGYGYSMLLSTAPISGTNPFIGIALCSFMGLVHGMIVTLFLVIAVAQNHPLERFKSLTPEDMMSHVIAHLAYGMTVGFMFVVLPTYLG</sequence>
<evidence type="ECO:0000256" key="1">
    <source>
        <dbReference type="SAM" id="Phobius"/>
    </source>
</evidence>
<gene>
    <name evidence="2" type="ORF">J3U88_03220</name>
</gene>
<feature type="transmembrane region" description="Helical" evidence="1">
    <location>
        <begin position="50"/>
        <end position="71"/>
    </location>
</feature>
<accession>A0A8J7QAW8</accession>
<dbReference type="AlphaFoldDB" id="A0A8J7QAW8"/>
<dbReference type="EMBL" id="JAFREP010000002">
    <property type="protein sequence ID" value="MBO1317456.1"/>
    <property type="molecule type" value="Genomic_DNA"/>
</dbReference>
<evidence type="ECO:0000313" key="2">
    <source>
        <dbReference type="EMBL" id="MBO1317456.1"/>
    </source>
</evidence>
<feature type="transmembrane region" description="Helical" evidence="1">
    <location>
        <begin position="83"/>
        <end position="108"/>
    </location>
</feature>
<keyword evidence="1" id="KW-0472">Membrane</keyword>
<comment type="caution">
    <text evidence="2">The sequence shown here is derived from an EMBL/GenBank/DDBJ whole genome shotgun (WGS) entry which is preliminary data.</text>
</comment>